<dbReference type="InterPro" id="IPR011712">
    <property type="entry name" value="Sig_transdc_His_kin_sub3_dim/P"/>
</dbReference>
<dbReference type="PANTHER" id="PTHR24421:SF10">
    <property type="entry name" value="NITRATE_NITRITE SENSOR PROTEIN NARQ"/>
    <property type="match status" value="1"/>
</dbReference>
<proteinExistence type="predicted"/>
<keyword evidence="3" id="KW-0597">Phosphoprotein</keyword>
<gene>
    <name evidence="12" type="ORF">GA0070610_4501</name>
</gene>
<evidence type="ECO:0000259" key="11">
    <source>
        <dbReference type="Pfam" id="PF07730"/>
    </source>
</evidence>
<keyword evidence="9" id="KW-0175">Coiled coil</keyword>
<keyword evidence="10" id="KW-0472">Membrane</keyword>
<feature type="coiled-coil region" evidence="9">
    <location>
        <begin position="213"/>
        <end position="242"/>
    </location>
</feature>
<dbReference type="InterPro" id="IPR050482">
    <property type="entry name" value="Sensor_HK_TwoCompSys"/>
</dbReference>
<dbReference type="Gene3D" id="3.30.565.10">
    <property type="entry name" value="Histidine kinase-like ATPase, C-terminal domain"/>
    <property type="match status" value="1"/>
</dbReference>
<keyword evidence="10" id="KW-1133">Transmembrane helix</keyword>
<dbReference type="GO" id="GO:0000155">
    <property type="term" value="F:phosphorelay sensor kinase activity"/>
    <property type="evidence" value="ECO:0007669"/>
    <property type="project" value="InterPro"/>
</dbReference>
<evidence type="ECO:0000256" key="8">
    <source>
        <dbReference type="ARBA" id="ARBA00023012"/>
    </source>
</evidence>
<feature type="transmembrane region" description="Helical" evidence="10">
    <location>
        <begin position="191"/>
        <end position="212"/>
    </location>
</feature>
<evidence type="ECO:0000256" key="6">
    <source>
        <dbReference type="ARBA" id="ARBA00022777"/>
    </source>
</evidence>
<protein>
    <recommendedName>
        <fullName evidence="2">histidine kinase</fullName>
        <ecNumber evidence="2">2.7.13.3</ecNumber>
    </recommendedName>
</protein>
<dbReference type="EMBL" id="LT607733">
    <property type="protein sequence ID" value="SCG18164.1"/>
    <property type="molecule type" value="Genomic_DNA"/>
</dbReference>
<evidence type="ECO:0000256" key="2">
    <source>
        <dbReference type="ARBA" id="ARBA00012438"/>
    </source>
</evidence>
<dbReference type="CDD" id="cd16917">
    <property type="entry name" value="HATPase_UhpB-NarQ-NarX-like"/>
    <property type="match status" value="1"/>
</dbReference>
<keyword evidence="8" id="KW-0902">Two-component regulatory system</keyword>
<sequence>MRCGRRCSPVATLVDTLVSTLVAGRPVAGLPSIAGVTSAAVPEHPWLLPGALSVDPTARAGRLPRRTTRDWVVDGLCFLLSLGWVLLATADAASPDPEFAAPLPQRWMVPVDAVLGLVCCALIWARRRWPLGLAVATLPLTVFSMAAGVPLLIFYFTAVVHRRTAVALGVTAAGLVTNFAFSYLRPDPQMPYWATTLWGVVISLCVLAWGMFVRARRQLVVSLRERAERAEAEQQLRVAQARHLERTRIAREMHDVLAHRISLLSLHAGALEFRPDAPPEEVARAAGVIRGSAHAALQDLREVIGVLRAETVTAEDPERPQPTLGDLPALVEESRAAGVRVGVRDVVTAGEQVPAAVGRSVYRIVQEGLTNARKHAVGAAVTVDVAGAPGAGLTVEVRNRWPVGGVADPAIPGAGTGLVGIAERVSLAGGRLEYGRDDSGDFRLAAWLPWPA</sequence>
<evidence type="ECO:0000256" key="4">
    <source>
        <dbReference type="ARBA" id="ARBA00022679"/>
    </source>
</evidence>
<dbReference type="Proteomes" id="UP000198251">
    <property type="component" value="Chromosome I"/>
</dbReference>
<feature type="transmembrane region" description="Helical" evidence="10">
    <location>
        <begin position="132"/>
        <end position="158"/>
    </location>
</feature>
<evidence type="ECO:0000256" key="1">
    <source>
        <dbReference type="ARBA" id="ARBA00000085"/>
    </source>
</evidence>
<dbReference type="Pfam" id="PF07730">
    <property type="entry name" value="HisKA_3"/>
    <property type="match status" value="1"/>
</dbReference>
<evidence type="ECO:0000256" key="7">
    <source>
        <dbReference type="ARBA" id="ARBA00022840"/>
    </source>
</evidence>
<dbReference type="Gene3D" id="1.20.5.1930">
    <property type="match status" value="1"/>
</dbReference>
<feature type="domain" description="Signal transduction histidine kinase subgroup 3 dimerisation and phosphoacceptor" evidence="11">
    <location>
        <begin position="245"/>
        <end position="310"/>
    </location>
</feature>
<evidence type="ECO:0000313" key="12">
    <source>
        <dbReference type="EMBL" id="SCG18164.1"/>
    </source>
</evidence>
<dbReference type="EC" id="2.7.13.3" evidence="2"/>
<keyword evidence="4" id="KW-0808">Transferase</keyword>
<accession>A0A1C5GE94</accession>
<reference evidence="12 13" key="1">
    <citation type="submission" date="2016-06" db="EMBL/GenBank/DDBJ databases">
        <authorList>
            <person name="Kjaerup R.B."/>
            <person name="Dalgaard T.S."/>
            <person name="Juul-Madsen H.R."/>
        </authorList>
    </citation>
    <scope>NUCLEOTIDE SEQUENCE [LARGE SCALE GENOMIC DNA]</scope>
    <source>
        <strain evidence="12 13">DSM 43913</strain>
    </source>
</reference>
<feature type="transmembrane region" description="Helical" evidence="10">
    <location>
        <begin position="164"/>
        <end position="184"/>
    </location>
</feature>
<dbReference type="GO" id="GO:0046983">
    <property type="term" value="F:protein dimerization activity"/>
    <property type="evidence" value="ECO:0007669"/>
    <property type="project" value="InterPro"/>
</dbReference>
<evidence type="ECO:0000256" key="10">
    <source>
        <dbReference type="SAM" id="Phobius"/>
    </source>
</evidence>
<evidence type="ECO:0000313" key="13">
    <source>
        <dbReference type="Proteomes" id="UP000198251"/>
    </source>
</evidence>
<feature type="transmembrane region" description="Helical" evidence="10">
    <location>
        <begin position="71"/>
        <end position="87"/>
    </location>
</feature>
<dbReference type="AlphaFoldDB" id="A0A1C5GE94"/>
<dbReference type="PANTHER" id="PTHR24421">
    <property type="entry name" value="NITRATE/NITRITE SENSOR PROTEIN NARX-RELATED"/>
    <property type="match status" value="1"/>
</dbReference>
<keyword evidence="6 12" id="KW-0418">Kinase</keyword>
<dbReference type="GO" id="GO:0005524">
    <property type="term" value="F:ATP binding"/>
    <property type="evidence" value="ECO:0007669"/>
    <property type="project" value="UniProtKB-KW"/>
</dbReference>
<keyword evidence="7" id="KW-0067">ATP-binding</keyword>
<evidence type="ECO:0000256" key="3">
    <source>
        <dbReference type="ARBA" id="ARBA00022553"/>
    </source>
</evidence>
<evidence type="ECO:0000256" key="5">
    <source>
        <dbReference type="ARBA" id="ARBA00022741"/>
    </source>
</evidence>
<evidence type="ECO:0000256" key="9">
    <source>
        <dbReference type="SAM" id="Coils"/>
    </source>
</evidence>
<dbReference type="InterPro" id="IPR036890">
    <property type="entry name" value="HATPase_C_sf"/>
</dbReference>
<dbReference type="SUPFAM" id="SSF55874">
    <property type="entry name" value="ATPase domain of HSP90 chaperone/DNA topoisomerase II/histidine kinase"/>
    <property type="match status" value="1"/>
</dbReference>
<comment type="catalytic activity">
    <reaction evidence="1">
        <text>ATP + protein L-histidine = ADP + protein N-phospho-L-histidine.</text>
        <dbReference type="EC" id="2.7.13.3"/>
    </reaction>
</comment>
<feature type="transmembrane region" description="Helical" evidence="10">
    <location>
        <begin position="107"/>
        <end position="125"/>
    </location>
</feature>
<keyword evidence="5" id="KW-0547">Nucleotide-binding</keyword>
<name>A0A1C5GE94_MICEH</name>
<keyword evidence="13" id="KW-1185">Reference proteome</keyword>
<dbReference type="GO" id="GO:0016020">
    <property type="term" value="C:membrane"/>
    <property type="evidence" value="ECO:0007669"/>
    <property type="project" value="InterPro"/>
</dbReference>
<keyword evidence="10" id="KW-0812">Transmembrane</keyword>
<organism evidence="12 13">
    <name type="scientific">Micromonospora echinofusca</name>
    <dbReference type="NCBI Taxonomy" id="47858"/>
    <lineage>
        <taxon>Bacteria</taxon>
        <taxon>Bacillati</taxon>
        <taxon>Actinomycetota</taxon>
        <taxon>Actinomycetes</taxon>
        <taxon>Micromonosporales</taxon>
        <taxon>Micromonosporaceae</taxon>
        <taxon>Micromonospora</taxon>
    </lineage>
</organism>